<dbReference type="AlphaFoldDB" id="A0A6G9QKU8"/>
<dbReference type="Proteomes" id="UP000502608">
    <property type="component" value="Chromosome"/>
</dbReference>
<dbReference type="GO" id="GO:0016740">
    <property type="term" value="F:transferase activity"/>
    <property type="evidence" value="ECO:0007669"/>
    <property type="project" value="UniProtKB-KW"/>
</dbReference>
<sequence>MNKKVEAYGVHAVVRPKITATKELDLSGIYGQQIVKSETKLALRTHRKTFEKLADM</sequence>
<keyword evidence="1" id="KW-0808">Transferase</keyword>
<proteinExistence type="predicted"/>
<evidence type="ECO:0000313" key="1">
    <source>
        <dbReference type="EMBL" id="QIR14489.1"/>
    </source>
</evidence>
<keyword evidence="2" id="KW-1185">Reference proteome</keyword>
<protein>
    <submittedName>
        <fullName evidence="1">Acetyltransferase</fullName>
    </submittedName>
</protein>
<organism evidence="1 2">
    <name type="scientific">Shewanella aestuarii</name>
    <dbReference type="NCBI Taxonomy" id="1028752"/>
    <lineage>
        <taxon>Bacteria</taxon>
        <taxon>Pseudomonadati</taxon>
        <taxon>Pseudomonadota</taxon>
        <taxon>Gammaproteobacteria</taxon>
        <taxon>Alteromonadales</taxon>
        <taxon>Shewanellaceae</taxon>
        <taxon>Shewanella</taxon>
    </lineage>
</organism>
<dbReference type="RefSeq" id="WP_167677297.1">
    <property type="nucleotide sequence ID" value="NZ_CP050313.1"/>
</dbReference>
<dbReference type="KEGG" id="saes:HBH39_08320"/>
<accession>A0A6G9QKU8</accession>
<reference evidence="1 2" key="1">
    <citation type="submission" date="2020-03" db="EMBL/GenBank/DDBJ databases">
        <title>Complete genome sequence of Shewanella sp.</title>
        <authorList>
            <person name="Kim Y.-S."/>
            <person name="Kim S.-J."/>
            <person name="Jung H.-K."/>
            <person name="Kim K.-H."/>
        </authorList>
    </citation>
    <scope>NUCLEOTIDE SEQUENCE [LARGE SCALE GENOMIC DNA]</scope>
    <source>
        <strain evidence="1 2">PN3F2</strain>
    </source>
</reference>
<dbReference type="EMBL" id="CP050313">
    <property type="protein sequence ID" value="QIR14489.1"/>
    <property type="molecule type" value="Genomic_DNA"/>
</dbReference>
<evidence type="ECO:0000313" key="2">
    <source>
        <dbReference type="Proteomes" id="UP000502608"/>
    </source>
</evidence>
<name>A0A6G9QKU8_9GAMM</name>
<gene>
    <name evidence="1" type="ORF">HBH39_08320</name>
</gene>